<name>A0A6A7AC94_9PLEO</name>
<dbReference type="Proteomes" id="UP000799424">
    <property type="component" value="Unassembled WGS sequence"/>
</dbReference>
<gene>
    <name evidence="1" type="ORF">CC86DRAFT_160157</name>
</gene>
<evidence type="ECO:0000313" key="2">
    <source>
        <dbReference type="Proteomes" id="UP000799424"/>
    </source>
</evidence>
<proteinExistence type="predicted"/>
<evidence type="ECO:0000313" key="1">
    <source>
        <dbReference type="EMBL" id="KAF2830338.1"/>
    </source>
</evidence>
<keyword evidence="2" id="KW-1185">Reference proteome</keyword>
<protein>
    <submittedName>
        <fullName evidence="1">Uncharacterized protein</fullName>
    </submittedName>
</protein>
<organism evidence="1 2">
    <name type="scientific">Ophiobolus disseminans</name>
    <dbReference type="NCBI Taxonomy" id="1469910"/>
    <lineage>
        <taxon>Eukaryota</taxon>
        <taxon>Fungi</taxon>
        <taxon>Dikarya</taxon>
        <taxon>Ascomycota</taxon>
        <taxon>Pezizomycotina</taxon>
        <taxon>Dothideomycetes</taxon>
        <taxon>Pleosporomycetidae</taxon>
        <taxon>Pleosporales</taxon>
        <taxon>Pleosporineae</taxon>
        <taxon>Phaeosphaeriaceae</taxon>
        <taxon>Ophiobolus</taxon>
    </lineage>
</organism>
<reference evidence="1" key="1">
    <citation type="journal article" date="2020" name="Stud. Mycol.">
        <title>101 Dothideomycetes genomes: a test case for predicting lifestyles and emergence of pathogens.</title>
        <authorList>
            <person name="Haridas S."/>
            <person name="Albert R."/>
            <person name="Binder M."/>
            <person name="Bloem J."/>
            <person name="Labutti K."/>
            <person name="Salamov A."/>
            <person name="Andreopoulos B."/>
            <person name="Baker S."/>
            <person name="Barry K."/>
            <person name="Bills G."/>
            <person name="Bluhm B."/>
            <person name="Cannon C."/>
            <person name="Castanera R."/>
            <person name="Culley D."/>
            <person name="Daum C."/>
            <person name="Ezra D."/>
            <person name="Gonzalez J."/>
            <person name="Henrissat B."/>
            <person name="Kuo A."/>
            <person name="Liang C."/>
            <person name="Lipzen A."/>
            <person name="Lutzoni F."/>
            <person name="Magnuson J."/>
            <person name="Mondo S."/>
            <person name="Nolan M."/>
            <person name="Ohm R."/>
            <person name="Pangilinan J."/>
            <person name="Park H.-J."/>
            <person name="Ramirez L."/>
            <person name="Alfaro M."/>
            <person name="Sun H."/>
            <person name="Tritt A."/>
            <person name="Yoshinaga Y."/>
            <person name="Zwiers L.-H."/>
            <person name="Turgeon B."/>
            <person name="Goodwin S."/>
            <person name="Spatafora J."/>
            <person name="Crous P."/>
            <person name="Grigoriev I."/>
        </authorList>
    </citation>
    <scope>NUCLEOTIDE SEQUENCE</scope>
    <source>
        <strain evidence="1">CBS 113818</strain>
    </source>
</reference>
<accession>A0A6A7AC94</accession>
<sequence length="232" mass="26366">MIASWNCHKSTYSRRWFRSRSRECILLQGLAHPQRLACWCTATIHISQRPYQLRQKGFSGTARIESNIRNGTLPETEDCHSGFRPTNQEPGLTSRSRTYSAEHLSVQPGYYIPTDFVVVMVGINLTCCVSFCIMNSKNSATVLWRNDKARPQMTKKLLAGQFVSCFRMGEDCRREFCSNSSIEPCLKRWEGIEAVEGPTRLPGETRRHCTCARVSSIMIRNTTASTQSESLL</sequence>
<dbReference type="EMBL" id="MU006219">
    <property type="protein sequence ID" value="KAF2830338.1"/>
    <property type="molecule type" value="Genomic_DNA"/>
</dbReference>
<dbReference type="AlphaFoldDB" id="A0A6A7AC94"/>